<evidence type="ECO:0000256" key="1">
    <source>
        <dbReference type="ARBA" id="ARBA00009303"/>
    </source>
</evidence>
<dbReference type="Gene3D" id="1.10.620.20">
    <property type="entry name" value="Ribonucleotide Reductase, subunit A"/>
    <property type="match status" value="1"/>
</dbReference>
<dbReference type="InterPro" id="IPR030475">
    <property type="entry name" value="RNR_small_AS"/>
</dbReference>
<name>A0A2R6P947_9APHY</name>
<dbReference type="AlphaFoldDB" id="A0A2R6P947"/>
<keyword evidence="3" id="KW-1185">Reference proteome</keyword>
<dbReference type="PROSITE" id="PS00368">
    <property type="entry name" value="RIBORED_SMALL"/>
    <property type="match status" value="1"/>
</dbReference>
<dbReference type="GO" id="GO:0009263">
    <property type="term" value="P:deoxyribonucleotide biosynthetic process"/>
    <property type="evidence" value="ECO:0007669"/>
    <property type="project" value="InterPro"/>
</dbReference>
<dbReference type="InterPro" id="IPR009078">
    <property type="entry name" value="Ferritin-like_SF"/>
</dbReference>
<dbReference type="InterPro" id="IPR000358">
    <property type="entry name" value="RNR_small_fam"/>
</dbReference>
<protein>
    <submittedName>
        <fullName evidence="2">Uncharacterized protein</fullName>
    </submittedName>
</protein>
<proteinExistence type="inferred from homology"/>
<dbReference type="CDD" id="cd01049">
    <property type="entry name" value="RNRR2"/>
    <property type="match status" value="1"/>
</dbReference>
<dbReference type="PANTHER" id="PTHR23409">
    <property type="entry name" value="RIBONUCLEOSIDE-DIPHOSPHATE REDUCTASE SMALL CHAIN"/>
    <property type="match status" value="1"/>
</dbReference>
<reference evidence="2 3" key="1">
    <citation type="submission" date="2018-02" db="EMBL/GenBank/DDBJ databases">
        <title>Genome sequence of the basidiomycete white-rot fungus Phlebia centrifuga.</title>
        <authorList>
            <person name="Granchi Z."/>
            <person name="Peng M."/>
            <person name="de Vries R.P."/>
            <person name="Hilden K."/>
            <person name="Makela M.R."/>
            <person name="Grigoriev I."/>
            <person name="Riley R."/>
        </authorList>
    </citation>
    <scope>NUCLEOTIDE SEQUENCE [LARGE SCALE GENOMIC DNA]</scope>
    <source>
        <strain evidence="2 3">FBCC195</strain>
    </source>
</reference>
<comment type="caution">
    <text evidence="2">The sequence shown here is derived from an EMBL/GenBank/DDBJ whole genome shotgun (WGS) entry which is preliminary data.</text>
</comment>
<sequence>MSSCAPHSQQHVAHLEPLLRPTDDRLILFPIKYDSIWSMYKLAQRSFWTVEEIDLAKDVVHWRTMLTDAERSFFSLVLAFFAASDGIVNENLLERFASEVQVPEARCFYGFQIMIENVHSEMYALLLETFVEDSGQRSHLFNAIHSIPCVQKKAQWALRWIANKQATFPERLVAFSAVEGIFFSSSFASIFWIKKRGLLPGFTLSNEFISRDEGLHTDFACLLFQLLDVRPPDATTISIIRDASEVEKMFVHEILPTDLLGMNAKLMCQYVDFVADRLLLALGLSKIFFATNPFDFMEMISLAGKSNFFERRGTCKMCFTITRNIRAYWFPSASTAARFVTCTASRFDLDRGVDIPHLDPFFPDQQAVFSHRIALLDRQGNDIEMIVFFTRRPLIVAFNRSMEALEPPLLWRGDILVFRCAALQGRSSLVNSRKADEAHAIHAVRR</sequence>
<organism evidence="2 3">
    <name type="scientific">Hermanssonia centrifuga</name>
    <dbReference type="NCBI Taxonomy" id="98765"/>
    <lineage>
        <taxon>Eukaryota</taxon>
        <taxon>Fungi</taxon>
        <taxon>Dikarya</taxon>
        <taxon>Basidiomycota</taxon>
        <taxon>Agaricomycotina</taxon>
        <taxon>Agaricomycetes</taxon>
        <taxon>Polyporales</taxon>
        <taxon>Meruliaceae</taxon>
        <taxon>Hermanssonia</taxon>
    </lineage>
</organism>
<comment type="similarity">
    <text evidence="1">Belongs to the ribonucleoside diphosphate reductase small chain family.</text>
</comment>
<evidence type="ECO:0000313" key="2">
    <source>
        <dbReference type="EMBL" id="PSR87071.1"/>
    </source>
</evidence>
<dbReference type="Pfam" id="PF00268">
    <property type="entry name" value="Ribonuc_red_sm"/>
    <property type="match status" value="1"/>
</dbReference>
<dbReference type="Proteomes" id="UP000186601">
    <property type="component" value="Unassembled WGS sequence"/>
</dbReference>
<dbReference type="OrthoDB" id="10248373at2759"/>
<dbReference type="InterPro" id="IPR033909">
    <property type="entry name" value="RNR_small"/>
</dbReference>
<dbReference type="PANTHER" id="PTHR23409:SF18">
    <property type="entry name" value="RIBONUCLEOSIDE-DIPHOSPHATE REDUCTASE SUBUNIT M2"/>
    <property type="match status" value="1"/>
</dbReference>
<dbReference type="GO" id="GO:0016491">
    <property type="term" value="F:oxidoreductase activity"/>
    <property type="evidence" value="ECO:0007669"/>
    <property type="project" value="InterPro"/>
</dbReference>
<dbReference type="EMBL" id="MLYV02000519">
    <property type="protein sequence ID" value="PSR87071.1"/>
    <property type="molecule type" value="Genomic_DNA"/>
</dbReference>
<dbReference type="STRING" id="98765.A0A2R6P947"/>
<dbReference type="InterPro" id="IPR012348">
    <property type="entry name" value="RNR-like"/>
</dbReference>
<dbReference type="SUPFAM" id="SSF47240">
    <property type="entry name" value="Ferritin-like"/>
    <property type="match status" value="1"/>
</dbReference>
<evidence type="ECO:0000313" key="3">
    <source>
        <dbReference type="Proteomes" id="UP000186601"/>
    </source>
</evidence>
<gene>
    <name evidence="2" type="ORF">PHLCEN_2v5257</name>
</gene>
<accession>A0A2R6P947</accession>